<dbReference type="EMBL" id="JAQQAL010000008">
    <property type="protein sequence ID" value="MDC7225662.1"/>
    <property type="molecule type" value="Genomic_DNA"/>
</dbReference>
<dbReference type="Proteomes" id="UP001221217">
    <property type="component" value="Unassembled WGS sequence"/>
</dbReference>
<gene>
    <name evidence="3" type="ORF">PQJ61_02730</name>
</gene>
<feature type="signal peptide" evidence="2">
    <location>
        <begin position="1"/>
        <end position="21"/>
    </location>
</feature>
<keyword evidence="2" id="KW-0732">Signal</keyword>
<evidence type="ECO:0000256" key="2">
    <source>
        <dbReference type="SAM" id="SignalP"/>
    </source>
</evidence>
<evidence type="ECO:0000313" key="4">
    <source>
        <dbReference type="Proteomes" id="UP001221217"/>
    </source>
</evidence>
<feature type="region of interest" description="Disordered" evidence="1">
    <location>
        <begin position="102"/>
        <end position="160"/>
    </location>
</feature>
<dbReference type="AlphaFoldDB" id="A0AAJ1MIL9"/>
<reference evidence="3 4" key="1">
    <citation type="submission" date="2022-12" db="EMBL/GenBank/DDBJ databases">
        <title>Metagenome assembled genome from gulf of manar.</title>
        <authorList>
            <person name="Kohli P."/>
            <person name="Pk S."/>
            <person name="Venkata Ramana C."/>
            <person name="Sasikala C."/>
        </authorList>
    </citation>
    <scope>NUCLEOTIDE SEQUENCE [LARGE SCALE GENOMIC DNA]</scope>
    <source>
        <strain evidence="3">JB008</strain>
    </source>
</reference>
<feature type="chain" id="PRO_5042462694" evidence="2">
    <location>
        <begin position="22"/>
        <end position="291"/>
    </location>
</feature>
<sequence>MNKNKLTAACVMVFISLAAFCGGTQEAEPAAAEKIELSDSEAVELWRHSSNAFLTLYDNRNDSLSMTIELTNSKYQTLFTQNAEVSYEISDGELVRMISPVEPEDEAMGPPEAGPGEDGESRSGMQQGGGSRGGNGGPPRDRTTEGTSPQMSQPDEDSSVRMAETDFNLELAGQAASLWDQAMDFLMISSLDSVESVCTGEVSRVFSFTCMQYDLVCDDSDTAGTVWVDTATGFPIKTRIVNNAEGNLELEIFVLPGNPDDLHVSRVFYSTDFIYEDQQYLIMKGELAPRV</sequence>
<comment type="caution">
    <text evidence="3">The sequence shown here is derived from an EMBL/GenBank/DDBJ whole genome shotgun (WGS) entry which is preliminary data.</text>
</comment>
<organism evidence="3 4">
    <name type="scientific">Candidatus Thalassospirochaeta sargassi</name>
    <dbReference type="NCBI Taxonomy" id="3119039"/>
    <lineage>
        <taxon>Bacteria</taxon>
        <taxon>Pseudomonadati</taxon>
        <taxon>Spirochaetota</taxon>
        <taxon>Spirochaetia</taxon>
        <taxon>Spirochaetales</taxon>
        <taxon>Spirochaetaceae</taxon>
        <taxon>Candidatus Thalassospirochaeta</taxon>
    </lineage>
</organism>
<evidence type="ECO:0000313" key="3">
    <source>
        <dbReference type="EMBL" id="MDC7225662.1"/>
    </source>
</evidence>
<evidence type="ECO:0000256" key="1">
    <source>
        <dbReference type="SAM" id="MobiDB-lite"/>
    </source>
</evidence>
<protein>
    <submittedName>
        <fullName evidence="3">Uncharacterized protein</fullName>
    </submittedName>
</protein>
<feature type="compositionally biased region" description="Gly residues" evidence="1">
    <location>
        <begin position="126"/>
        <end position="137"/>
    </location>
</feature>
<name>A0AAJ1MIL9_9SPIO</name>
<accession>A0AAJ1MIL9</accession>
<proteinExistence type="predicted"/>